<evidence type="ECO:0000256" key="1">
    <source>
        <dbReference type="SAM" id="Coils"/>
    </source>
</evidence>
<dbReference type="EMBL" id="KI913151">
    <property type="protein sequence ID" value="ETV73033.1"/>
    <property type="molecule type" value="Genomic_DNA"/>
</dbReference>
<dbReference type="GeneID" id="20814067"/>
<dbReference type="OrthoDB" id="79832at2759"/>
<evidence type="ECO:0000313" key="3">
    <source>
        <dbReference type="EMBL" id="ETV73033.1"/>
    </source>
</evidence>
<evidence type="ECO:0000256" key="2">
    <source>
        <dbReference type="SAM" id="MobiDB-lite"/>
    </source>
</evidence>
<proteinExistence type="predicted"/>
<protein>
    <recommendedName>
        <fullName evidence="4">EF-hand domain-containing protein</fullName>
    </recommendedName>
</protein>
<dbReference type="InterPro" id="IPR018247">
    <property type="entry name" value="EF_Hand_1_Ca_BS"/>
</dbReference>
<organism evidence="3">
    <name type="scientific">Aphanomyces astaci</name>
    <name type="common">Crayfish plague agent</name>
    <dbReference type="NCBI Taxonomy" id="112090"/>
    <lineage>
        <taxon>Eukaryota</taxon>
        <taxon>Sar</taxon>
        <taxon>Stramenopiles</taxon>
        <taxon>Oomycota</taxon>
        <taxon>Saprolegniomycetes</taxon>
        <taxon>Saprolegniales</taxon>
        <taxon>Verrucalvaceae</taxon>
        <taxon>Aphanomyces</taxon>
    </lineage>
</organism>
<dbReference type="PROSITE" id="PS00018">
    <property type="entry name" value="EF_HAND_1"/>
    <property type="match status" value="2"/>
</dbReference>
<feature type="coiled-coil region" evidence="1">
    <location>
        <begin position="581"/>
        <end position="608"/>
    </location>
</feature>
<accession>W4G275</accession>
<keyword evidence="1" id="KW-0175">Coiled coil</keyword>
<dbReference type="VEuPathDB" id="FungiDB:H257_12071"/>
<gene>
    <name evidence="3" type="ORF">H257_12071</name>
</gene>
<sequence>MRTPYGSENKETDEFLTRMTSLAAPHHPRPQSTRHRPAMLCVAFFATCAAGALGLVSQQRHTVAATLQTSNFDSLDVMPPPSNTIVFPWQTIGLNVPANPAPFVANWTSIDANADGSISLNELLGYLTSQKDAQVQRIQAAAAAAVAQVQTTFDQHSGCVKTAYAVLIDAKQPSDKKEILTAAELGTVLKYARDQCYNKLTPSPTPNVDGGNVVIVTTPPTTTTTAPTTTTTSTTTPVPTTTASWAEPSTTTTPVVTYYVPSRDEVLKELAASVDVLANQTNLTYTFAHIVLNQTRDNVTAKIDTKWFNSDGERAVAKAEVAKYFGTLSSCVDIAMAVFGRYINVLDAFELAPALEWIKSTCMNTADAKFGKTDTNQNNVVEEFEVIAAIVKIRDDKLSTMVNLTDPTAYQAAFFATRQLYSQTMECAHNGISELGDPITRTLNREQFYGLEAWMLSHCSIIQPDVSVIGLLPTATGLAGNFSLANLQSLLAEAKANDTQAVPANDTYHAATIDDHYRLVEVCLNGSYAKLNVTNETTYATLLANVKTCVAQSVPLTMPVGIFLSRPEFQALLELTWASENANLDSQIRQAQAALDKLKAKKAALAACIVQAVDSAAAGEAKISQSQLVPAQSFTKQCYVKATAT</sequence>
<evidence type="ECO:0008006" key="4">
    <source>
        <dbReference type="Google" id="ProtNLM"/>
    </source>
</evidence>
<reference evidence="3" key="1">
    <citation type="submission" date="2013-12" db="EMBL/GenBank/DDBJ databases">
        <title>The Genome Sequence of Aphanomyces astaci APO3.</title>
        <authorList>
            <consortium name="The Broad Institute Genomics Platform"/>
            <person name="Russ C."/>
            <person name="Tyler B."/>
            <person name="van West P."/>
            <person name="Dieguez-Uribeondo J."/>
            <person name="Young S.K."/>
            <person name="Zeng Q."/>
            <person name="Gargeya S."/>
            <person name="Fitzgerald M."/>
            <person name="Abouelleil A."/>
            <person name="Alvarado L."/>
            <person name="Chapman S.B."/>
            <person name="Gainer-Dewar J."/>
            <person name="Goldberg J."/>
            <person name="Griggs A."/>
            <person name="Gujja S."/>
            <person name="Hansen M."/>
            <person name="Howarth C."/>
            <person name="Imamovic A."/>
            <person name="Ireland A."/>
            <person name="Larimer J."/>
            <person name="McCowan C."/>
            <person name="Murphy C."/>
            <person name="Pearson M."/>
            <person name="Poon T.W."/>
            <person name="Priest M."/>
            <person name="Roberts A."/>
            <person name="Saif S."/>
            <person name="Shea T."/>
            <person name="Sykes S."/>
            <person name="Wortman J."/>
            <person name="Nusbaum C."/>
            <person name="Birren B."/>
        </authorList>
    </citation>
    <scope>NUCLEOTIDE SEQUENCE [LARGE SCALE GENOMIC DNA]</scope>
    <source>
        <strain evidence="3">APO3</strain>
    </source>
</reference>
<dbReference type="AlphaFoldDB" id="W4G275"/>
<dbReference type="RefSeq" id="XP_009837482.1">
    <property type="nucleotide sequence ID" value="XM_009839180.1"/>
</dbReference>
<feature type="region of interest" description="Disordered" evidence="2">
    <location>
        <begin position="219"/>
        <end position="248"/>
    </location>
</feature>
<name>W4G275_APHAT</name>